<accession>A0A417XWS4</accession>
<name>A0A417XWS4_9ACTN</name>
<gene>
    <name evidence="1" type="ORF">D0Z08_22325</name>
</gene>
<proteinExistence type="predicted"/>
<evidence type="ECO:0000313" key="2">
    <source>
        <dbReference type="Proteomes" id="UP000283644"/>
    </source>
</evidence>
<reference evidence="1 2" key="1">
    <citation type="submission" date="2018-09" db="EMBL/GenBank/DDBJ databases">
        <title>Genome sequencing of Nocardioides immobilis CCTCC AB 2017083 for comparison to Nocardioides silvaticus.</title>
        <authorList>
            <person name="Li C."/>
            <person name="Wang G."/>
        </authorList>
    </citation>
    <scope>NUCLEOTIDE SEQUENCE [LARGE SCALE GENOMIC DNA]</scope>
    <source>
        <strain evidence="1 2">CCTCC AB 2017083</strain>
    </source>
</reference>
<comment type="caution">
    <text evidence="1">The sequence shown here is derived from an EMBL/GenBank/DDBJ whole genome shotgun (WGS) entry which is preliminary data.</text>
</comment>
<dbReference type="Proteomes" id="UP000283644">
    <property type="component" value="Unassembled WGS sequence"/>
</dbReference>
<evidence type="ECO:0000313" key="1">
    <source>
        <dbReference type="EMBL" id="RHW24938.1"/>
    </source>
</evidence>
<organism evidence="1 2">
    <name type="scientific">Nocardioides immobilis</name>
    <dbReference type="NCBI Taxonomy" id="2049295"/>
    <lineage>
        <taxon>Bacteria</taxon>
        <taxon>Bacillati</taxon>
        <taxon>Actinomycetota</taxon>
        <taxon>Actinomycetes</taxon>
        <taxon>Propionibacteriales</taxon>
        <taxon>Nocardioidaceae</taxon>
        <taxon>Nocardioides</taxon>
    </lineage>
</organism>
<dbReference type="AlphaFoldDB" id="A0A417XWS4"/>
<keyword evidence="2" id="KW-1185">Reference proteome</keyword>
<dbReference type="EMBL" id="QXGH01000028">
    <property type="protein sequence ID" value="RHW24938.1"/>
    <property type="molecule type" value="Genomic_DNA"/>
</dbReference>
<protein>
    <submittedName>
        <fullName evidence="1">Uncharacterized protein</fullName>
    </submittedName>
</protein>
<sequence>MVPSFTPASATASVWRYGGRLVESRDGAAEVNLDEARHDRHGLHVEISGEMDDLGCRQTECRERGFKRCIARFLPSA</sequence>